<feature type="domain" description="FlgD/Vpr Ig-like" evidence="4">
    <location>
        <begin position="486"/>
        <end position="544"/>
    </location>
</feature>
<dbReference type="InterPro" id="IPR025965">
    <property type="entry name" value="FlgD/Vpr_Ig-like"/>
</dbReference>
<evidence type="ECO:0000256" key="3">
    <source>
        <dbReference type="SAM" id="SignalP"/>
    </source>
</evidence>
<dbReference type="EMBL" id="JAGQHS010000020">
    <property type="protein sequence ID" value="MCA9755335.1"/>
    <property type="molecule type" value="Genomic_DNA"/>
</dbReference>
<dbReference type="Pfam" id="PF01436">
    <property type="entry name" value="NHL"/>
    <property type="match status" value="1"/>
</dbReference>
<dbReference type="GO" id="GO:0000209">
    <property type="term" value="P:protein polyubiquitination"/>
    <property type="evidence" value="ECO:0007669"/>
    <property type="project" value="TreeGrafter"/>
</dbReference>
<evidence type="ECO:0000256" key="2">
    <source>
        <dbReference type="PROSITE-ProRule" id="PRU00504"/>
    </source>
</evidence>
<evidence type="ECO:0000256" key="1">
    <source>
        <dbReference type="ARBA" id="ARBA00022737"/>
    </source>
</evidence>
<feature type="signal peptide" evidence="3">
    <location>
        <begin position="1"/>
        <end position="30"/>
    </location>
</feature>
<dbReference type="InterPro" id="IPR026444">
    <property type="entry name" value="Secre_tail"/>
</dbReference>
<feature type="repeat" description="NHL" evidence="2">
    <location>
        <begin position="116"/>
        <end position="151"/>
    </location>
</feature>
<dbReference type="Proteomes" id="UP000739538">
    <property type="component" value="Unassembled WGS sequence"/>
</dbReference>
<evidence type="ECO:0000313" key="5">
    <source>
        <dbReference type="EMBL" id="MCA9755335.1"/>
    </source>
</evidence>
<dbReference type="Gene3D" id="2.60.40.4070">
    <property type="match status" value="1"/>
</dbReference>
<dbReference type="InterPro" id="IPR011042">
    <property type="entry name" value="6-blade_b-propeller_TolB-like"/>
</dbReference>
<dbReference type="InterPro" id="IPR050952">
    <property type="entry name" value="TRIM-NHL_E3_ligases"/>
</dbReference>
<dbReference type="InterPro" id="IPR001258">
    <property type="entry name" value="NHL_repeat"/>
</dbReference>
<protein>
    <submittedName>
        <fullName evidence="5">T9SS type A sorting domain-containing protein</fullName>
    </submittedName>
</protein>
<dbReference type="GO" id="GO:0043161">
    <property type="term" value="P:proteasome-mediated ubiquitin-dependent protein catabolic process"/>
    <property type="evidence" value="ECO:0007669"/>
    <property type="project" value="TreeGrafter"/>
</dbReference>
<reference evidence="5" key="2">
    <citation type="journal article" date="2021" name="Microbiome">
        <title>Successional dynamics and alternative stable states in a saline activated sludge microbial community over 9 years.</title>
        <authorList>
            <person name="Wang Y."/>
            <person name="Ye J."/>
            <person name="Ju F."/>
            <person name="Liu L."/>
            <person name="Boyd J.A."/>
            <person name="Deng Y."/>
            <person name="Parks D.H."/>
            <person name="Jiang X."/>
            <person name="Yin X."/>
            <person name="Woodcroft B.J."/>
            <person name="Tyson G.W."/>
            <person name="Hugenholtz P."/>
            <person name="Polz M.F."/>
            <person name="Zhang T."/>
        </authorList>
    </citation>
    <scope>NUCLEOTIDE SEQUENCE</scope>
    <source>
        <strain evidence="5">HKST-UBA02</strain>
    </source>
</reference>
<dbReference type="PANTHER" id="PTHR24104">
    <property type="entry name" value="E3 UBIQUITIN-PROTEIN LIGASE NHLRC1-RELATED"/>
    <property type="match status" value="1"/>
</dbReference>
<feature type="chain" id="PRO_5038016489" evidence="3">
    <location>
        <begin position="31"/>
        <end position="556"/>
    </location>
</feature>
<evidence type="ECO:0000259" key="4">
    <source>
        <dbReference type="Pfam" id="PF13860"/>
    </source>
</evidence>
<comment type="caution">
    <text evidence="5">The sequence shown here is derived from an EMBL/GenBank/DDBJ whole genome shotgun (WGS) entry which is preliminary data.</text>
</comment>
<keyword evidence="3" id="KW-0732">Signal</keyword>
<dbReference type="PANTHER" id="PTHR24104:SF25">
    <property type="entry name" value="PROTEIN LIN-41"/>
    <property type="match status" value="1"/>
</dbReference>
<dbReference type="CDD" id="cd05819">
    <property type="entry name" value="NHL"/>
    <property type="match status" value="1"/>
</dbReference>
<organism evidence="5 6">
    <name type="scientific">Eiseniibacteriota bacterium</name>
    <dbReference type="NCBI Taxonomy" id="2212470"/>
    <lineage>
        <taxon>Bacteria</taxon>
        <taxon>Candidatus Eiseniibacteriota</taxon>
    </lineage>
</organism>
<dbReference type="AlphaFoldDB" id="A0A956N9V6"/>
<accession>A0A956N9V6</accession>
<dbReference type="Gene3D" id="2.120.10.30">
    <property type="entry name" value="TolB, C-terminal domain"/>
    <property type="match status" value="2"/>
</dbReference>
<dbReference type="GO" id="GO:0061630">
    <property type="term" value="F:ubiquitin protein ligase activity"/>
    <property type="evidence" value="ECO:0007669"/>
    <property type="project" value="TreeGrafter"/>
</dbReference>
<dbReference type="NCBIfam" id="TIGR04183">
    <property type="entry name" value="Por_Secre_tail"/>
    <property type="match status" value="1"/>
</dbReference>
<dbReference type="GO" id="GO:0008270">
    <property type="term" value="F:zinc ion binding"/>
    <property type="evidence" value="ECO:0007669"/>
    <property type="project" value="UniProtKB-KW"/>
</dbReference>
<gene>
    <name evidence="5" type="ORF">KDA27_05990</name>
</gene>
<keyword evidence="1" id="KW-0677">Repeat</keyword>
<proteinExistence type="predicted"/>
<dbReference type="Pfam" id="PF13860">
    <property type="entry name" value="FlgD_ig"/>
    <property type="match status" value="1"/>
</dbReference>
<dbReference type="SUPFAM" id="SSF63829">
    <property type="entry name" value="Calcium-dependent phosphotriesterase"/>
    <property type="match status" value="1"/>
</dbReference>
<evidence type="ECO:0000313" key="6">
    <source>
        <dbReference type="Proteomes" id="UP000739538"/>
    </source>
</evidence>
<sequence length="556" mass="59953">MQSHTLSPTPLVASSFLALLVACLPSTGWAATFESEDVAPELGVHVFDRGVAEKEMGRELFGTPYASVVVGNVDVYDVFPYVESRYFVVVSDPEWNRLVVTATGSGRVTAWSGAEGGGGPLASPRGLAVDDSGNVYVCDSGNDRVLVLRTSQEFDRLELTAVGEITGVSRPYGVAVSDGGTPFDPQDDRVYVAEAGKNQVSRFERVEGSGFARTSAIGGLGSGVGRFAGPMAVAVGRDGDHSSDRVYVADAHNRRLVELVDDGSTLQWGREVRHDGTLVTGLETDRFGQIYAVAPFEGRVSKWSSDLEVLAVDETASARPRSFHVPFVTTTDHRNGTKTRAAEGRGLLVEEWGEHTGVQAWTLGVDVDGLTVREETPLSAQFVLTDAARVEARLEDSSGRTLARRDLGLVRAGARDVSFAKDELGPSESTDGTVRWVVEARSTYADRTPVIATTNAWIGEFGTTSAQFQGTFPNPFLDQVSLRLSFPNGASGLVEAEVFDLSGRRVRTVVEQHAGGPVDVVWDGRDDRGNELGSGVYFYRVHAGDRDWEGRMVRLR</sequence>
<name>A0A956N9V6_UNCEI</name>
<reference evidence="5" key="1">
    <citation type="submission" date="2020-04" db="EMBL/GenBank/DDBJ databases">
        <authorList>
            <person name="Zhang T."/>
        </authorList>
    </citation>
    <scope>NUCLEOTIDE SEQUENCE</scope>
    <source>
        <strain evidence="5">HKST-UBA02</strain>
    </source>
</reference>
<dbReference type="PROSITE" id="PS51125">
    <property type="entry name" value="NHL"/>
    <property type="match status" value="1"/>
</dbReference>